<feature type="compositionally biased region" description="Polar residues" evidence="1">
    <location>
        <begin position="980"/>
        <end position="993"/>
    </location>
</feature>
<protein>
    <recommendedName>
        <fullName evidence="2">DH domain-containing protein</fullName>
    </recommendedName>
</protein>
<evidence type="ECO:0000259" key="2">
    <source>
        <dbReference type="PROSITE" id="PS50010"/>
    </source>
</evidence>
<feature type="compositionally biased region" description="Low complexity" evidence="1">
    <location>
        <begin position="276"/>
        <end position="287"/>
    </location>
</feature>
<dbReference type="PROSITE" id="PS50010">
    <property type="entry name" value="DH_2"/>
    <property type="match status" value="1"/>
</dbReference>
<dbReference type="InterPro" id="IPR000219">
    <property type="entry name" value="DH_dom"/>
</dbReference>
<dbReference type="InterPro" id="IPR035899">
    <property type="entry name" value="DBL_dom_sf"/>
</dbReference>
<feature type="compositionally biased region" description="Polar residues" evidence="1">
    <location>
        <begin position="198"/>
        <end position="207"/>
    </location>
</feature>
<name>A0A8H5BBV0_9AGAR</name>
<feature type="region of interest" description="Disordered" evidence="1">
    <location>
        <begin position="1"/>
        <end position="245"/>
    </location>
</feature>
<evidence type="ECO:0000313" key="4">
    <source>
        <dbReference type="Proteomes" id="UP000567179"/>
    </source>
</evidence>
<feature type="compositionally biased region" description="Polar residues" evidence="1">
    <location>
        <begin position="146"/>
        <end position="156"/>
    </location>
</feature>
<dbReference type="OrthoDB" id="1716625at2759"/>
<feature type="compositionally biased region" description="Polar residues" evidence="1">
    <location>
        <begin position="1018"/>
        <end position="1032"/>
    </location>
</feature>
<feature type="domain" description="DH" evidence="2">
    <location>
        <begin position="696"/>
        <end position="866"/>
    </location>
</feature>
<feature type="region of interest" description="Disordered" evidence="1">
    <location>
        <begin position="384"/>
        <end position="477"/>
    </location>
</feature>
<feature type="region of interest" description="Disordered" evidence="1">
    <location>
        <begin position="925"/>
        <end position="960"/>
    </location>
</feature>
<dbReference type="Pfam" id="PF00621">
    <property type="entry name" value="RhoGEF"/>
    <property type="match status" value="1"/>
</dbReference>
<reference evidence="3 4" key="1">
    <citation type="journal article" date="2020" name="ISME J.">
        <title>Uncovering the hidden diversity of litter-decomposition mechanisms in mushroom-forming fungi.</title>
        <authorList>
            <person name="Floudas D."/>
            <person name="Bentzer J."/>
            <person name="Ahren D."/>
            <person name="Johansson T."/>
            <person name="Persson P."/>
            <person name="Tunlid A."/>
        </authorList>
    </citation>
    <scope>NUCLEOTIDE SEQUENCE [LARGE SCALE GENOMIC DNA]</scope>
    <source>
        <strain evidence="3 4">CBS 101986</strain>
    </source>
</reference>
<proteinExistence type="predicted"/>
<dbReference type="GO" id="GO:0005085">
    <property type="term" value="F:guanyl-nucleotide exchange factor activity"/>
    <property type="evidence" value="ECO:0007669"/>
    <property type="project" value="InterPro"/>
</dbReference>
<feature type="compositionally biased region" description="Polar residues" evidence="1">
    <location>
        <begin position="384"/>
        <end position="403"/>
    </location>
</feature>
<dbReference type="EMBL" id="JAACJJ010000029">
    <property type="protein sequence ID" value="KAF5319327.1"/>
    <property type="molecule type" value="Genomic_DNA"/>
</dbReference>
<feature type="compositionally biased region" description="Basic and acidic residues" evidence="1">
    <location>
        <begin position="668"/>
        <end position="678"/>
    </location>
</feature>
<feature type="compositionally biased region" description="Polar residues" evidence="1">
    <location>
        <begin position="597"/>
        <end position="613"/>
    </location>
</feature>
<evidence type="ECO:0000313" key="3">
    <source>
        <dbReference type="EMBL" id="KAF5319327.1"/>
    </source>
</evidence>
<feature type="compositionally biased region" description="Polar residues" evidence="1">
    <location>
        <begin position="1"/>
        <end position="23"/>
    </location>
</feature>
<dbReference type="AlphaFoldDB" id="A0A8H5BBV0"/>
<accession>A0A8H5BBV0</accession>
<feature type="compositionally biased region" description="Basic and acidic residues" evidence="1">
    <location>
        <begin position="411"/>
        <end position="432"/>
    </location>
</feature>
<sequence>MYQGRSSNAQKKTRSPAPQTATPRSFLPPSYYASVAAQSPIIRGDNWNGDQVSDRQDTRKTRRVSRNHPAVLSSDSSASSVEQHLRPKSRTPRTGFPDVETQLLPSLRETVDRMTLTPAWTPPYPQSTETDARQKVSRTGAKPAVASSSYLQSTPKPTLKSAMRSPVPTPTHTPKLQSPLVPQKSSLRSLLSRKCSGTLKSPFNNNKPSKEARELADDDFQSKTPTIQTRSRKNVDTNIPRPRTKPEIIHLDDSDLEHFYEANLRNRRKLTVANADVPPSSGSSVSDVESKRSLPVVNQPTPRRKWGKEHTSIGLGLTLPSAIPVPVQRTPTRKEERRMSQEKTLRFSLPLSESVGSSYSDDFNFSQPNRHCDTNYCADLNQRSSSNIRQSAQGRSPTLSTKAESTDYETESEREGYSVRRRRVGGDRRRSASCEARFSFAESSGSEDGAVPIVSRSRSMQRSPKPPSPRTTRIFPENLRDLIKSRNSLSNLAEVARTPTQASTRRSSPNTKSSKRERLKSPNPTAEFEGTPKASSSKIRQQERYCERQYESSRQGHLDASAIAYGYRSAAARERSAFGLPPSLSDDMRASTEDEQQLSQAESEMSSLNQTRWQDGESDKLSIDTESIFRSVRYKEKERYRTEPHSRRNAPRLSVISPTLSTTSSFDARSEAQPHEMPHQLTSQSNGQLHKDAPKTREGVIQEIFESEEELLRLFHICMRMFILPLRVQDSRTWIAGIPPNIAKLFDWFDDIVKLHELIYESLCSARDTMSPATDRVSETLRCFVLKVEVYQPYLVRLADVSTEITTLVDAHDTDLGEFVALQHRSRECEGWTLDRFLMLPVNRLAAYQDLFARMLDLTPKSHQDYLSTFSLSRSTDMVIRVMTEVKVREDEFNLLKAFSSRIQGLPFSSTLATRQRRLLHSGPLELVVSGDSPSSVNSSPRTRTGTGSRSDRGSRLLGTMSTSSSKIFEKYHSEQSASLGQVPCSQGASESTPAKEASSWFSRLRRQSRLKSPNPAPSQNADVSGSAFQSQAPPPVRDPTLSVHAFVFNDLVLLAQPLRTSRAEPQWIIYDDIGVFRPLSIARLEVQKSGDSGYPDTLVSLETMIVDPKFEHLADCIDFGPSSLRTVDFIISPACKKSLTDLRLDNDDSFFATWLDAFRQCSWSTLRKLTFPELSRLEGLSDHTVDTQLAISSLVGSGLPLPRSPSGTFPDMYSGGDSVFEGDEREERGWWSLRYQQVFRELRRQDVLLSEDEDNAGS</sequence>
<feature type="region of interest" description="Disordered" evidence="1">
    <location>
        <begin position="275"/>
        <end position="309"/>
    </location>
</feature>
<comment type="caution">
    <text evidence="3">The sequence shown here is derived from an EMBL/GenBank/DDBJ whole genome shotgun (WGS) entry which is preliminary data.</text>
</comment>
<dbReference type="Gene3D" id="1.20.900.10">
    <property type="entry name" value="Dbl homology (DH) domain"/>
    <property type="match status" value="1"/>
</dbReference>
<feature type="compositionally biased region" description="Polar residues" evidence="1">
    <location>
        <begin position="498"/>
        <end position="512"/>
    </location>
</feature>
<feature type="region of interest" description="Disordered" evidence="1">
    <location>
        <begin position="980"/>
        <end position="1037"/>
    </location>
</feature>
<feature type="compositionally biased region" description="Basic and acidic residues" evidence="1">
    <location>
        <begin position="540"/>
        <end position="555"/>
    </location>
</feature>
<dbReference type="Proteomes" id="UP000567179">
    <property type="component" value="Unassembled WGS sequence"/>
</dbReference>
<organism evidence="3 4">
    <name type="scientific">Psilocybe cf. subviscida</name>
    <dbReference type="NCBI Taxonomy" id="2480587"/>
    <lineage>
        <taxon>Eukaryota</taxon>
        <taxon>Fungi</taxon>
        <taxon>Dikarya</taxon>
        <taxon>Basidiomycota</taxon>
        <taxon>Agaricomycotina</taxon>
        <taxon>Agaricomycetes</taxon>
        <taxon>Agaricomycetidae</taxon>
        <taxon>Agaricales</taxon>
        <taxon>Agaricineae</taxon>
        <taxon>Strophariaceae</taxon>
        <taxon>Psilocybe</taxon>
    </lineage>
</organism>
<keyword evidence="4" id="KW-1185">Reference proteome</keyword>
<gene>
    <name evidence="3" type="ORF">D9619_008650</name>
</gene>
<dbReference type="SUPFAM" id="SSF48065">
    <property type="entry name" value="DBL homology domain (DH-domain)"/>
    <property type="match status" value="1"/>
</dbReference>
<feature type="region of interest" description="Disordered" evidence="1">
    <location>
        <begin position="578"/>
        <end position="619"/>
    </location>
</feature>
<feature type="compositionally biased region" description="Low complexity" evidence="1">
    <location>
        <begin position="928"/>
        <end position="949"/>
    </location>
</feature>
<evidence type="ECO:0000256" key="1">
    <source>
        <dbReference type="SAM" id="MobiDB-lite"/>
    </source>
</evidence>
<dbReference type="SMART" id="SM00325">
    <property type="entry name" value="RhoGEF"/>
    <property type="match status" value="1"/>
</dbReference>
<feature type="region of interest" description="Disordered" evidence="1">
    <location>
        <begin position="490"/>
        <end position="555"/>
    </location>
</feature>
<feature type="region of interest" description="Disordered" evidence="1">
    <location>
        <begin position="661"/>
        <end position="693"/>
    </location>
</feature>